<evidence type="ECO:0000259" key="8">
    <source>
        <dbReference type="PROSITE" id="PS51562"/>
    </source>
</evidence>
<dbReference type="InterPro" id="IPR012340">
    <property type="entry name" value="NA-bd_OB-fold"/>
</dbReference>
<keyword evidence="6" id="KW-0506">mRNA capping</keyword>
<keyword evidence="1 9" id="KW-0489">Methyltransferase</keyword>
<dbReference type="PANTHER" id="PTHR12189:SF2">
    <property type="entry name" value="MRNA CAP GUANINE-N7 METHYLTRANSFERASE"/>
    <property type="match status" value="1"/>
</dbReference>
<dbReference type="SUPFAM" id="SSF53335">
    <property type="entry name" value="S-adenosyl-L-methionine-dependent methyltransferases"/>
    <property type="match status" value="1"/>
</dbReference>
<dbReference type="InterPro" id="IPR039753">
    <property type="entry name" value="RG7MT1"/>
</dbReference>
<comment type="catalytic activity">
    <reaction evidence="7">
        <text>a 5'-end (5'-triphosphoguanosine)-ribonucleoside in mRNA + S-adenosyl-L-methionine = a 5'-end (N(7)-methyl 5'-triphosphoguanosine)-ribonucleoside in mRNA + S-adenosyl-L-homocysteine</text>
        <dbReference type="Rhea" id="RHEA:67008"/>
        <dbReference type="Rhea" id="RHEA-COMP:17166"/>
        <dbReference type="Rhea" id="RHEA-COMP:17167"/>
        <dbReference type="ChEBI" id="CHEBI:57856"/>
        <dbReference type="ChEBI" id="CHEBI:59789"/>
        <dbReference type="ChEBI" id="CHEBI:156461"/>
        <dbReference type="ChEBI" id="CHEBI:167617"/>
        <dbReference type="EC" id="2.1.1.56"/>
    </reaction>
</comment>
<proteinExistence type="predicted"/>
<dbReference type="Gene3D" id="3.30.470.30">
    <property type="entry name" value="DNA ligase/mRNA capping enzyme"/>
    <property type="match status" value="2"/>
</dbReference>
<evidence type="ECO:0000256" key="7">
    <source>
        <dbReference type="ARBA" id="ARBA00044712"/>
    </source>
</evidence>
<dbReference type="PROSITE" id="PS51562">
    <property type="entry name" value="RNA_CAP0_MT"/>
    <property type="match status" value="1"/>
</dbReference>
<keyword evidence="4" id="KW-0949">S-adenosyl-L-methionine</keyword>
<dbReference type="Pfam" id="PF03919">
    <property type="entry name" value="mRNA_cap_C"/>
    <property type="match status" value="1"/>
</dbReference>
<dbReference type="Proteomes" id="UP000284403">
    <property type="component" value="Unassembled WGS sequence"/>
</dbReference>
<dbReference type="CDD" id="cd07895">
    <property type="entry name" value="Adenylation_mRNA_capping"/>
    <property type="match status" value="1"/>
</dbReference>
<reference evidence="9 10" key="1">
    <citation type="journal article" date="2018" name="BMC Genomics">
        <title>Genomic comparison of Trypanosoma conorhini and Trypanosoma rangeli to Trypanosoma cruzi strains of high and low virulence.</title>
        <authorList>
            <person name="Bradwell K.R."/>
            <person name="Koparde V.N."/>
            <person name="Matveyev A.V."/>
            <person name="Serrano M.G."/>
            <person name="Alves J.M."/>
            <person name="Parikh H."/>
            <person name="Huang B."/>
            <person name="Lee V."/>
            <person name="Espinosa-Alvarez O."/>
            <person name="Ortiz P.A."/>
            <person name="Costa-Martins A.G."/>
            <person name="Teixeira M.M."/>
            <person name="Buck G.A."/>
        </authorList>
    </citation>
    <scope>NUCLEOTIDE SEQUENCE [LARGE SCALE GENOMIC DNA]</scope>
    <source>
        <strain evidence="9 10">025E</strain>
    </source>
</reference>
<feature type="domain" description="MRNA cap 0 methyltransferase" evidence="8">
    <location>
        <begin position="726"/>
        <end position="1030"/>
    </location>
</feature>
<gene>
    <name evidence="9" type="ORF">Tco025E_06758</name>
</gene>
<dbReference type="Pfam" id="PF03291">
    <property type="entry name" value="mRNA_G-N7_MeTrfase"/>
    <property type="match status" value="1"/>
</dbReference>
<dbReference type="Gene3D" id="3.40.50.150">
    <property type="entry name" value="Vaccinia Virus protein VP39"/>
    <property type="match status" value="1"/>
</dbReference>
<evidence type="ECO:0000313" key="10">
    <source>
        <dbReference type="Proteomes" id="UP000284403"/>
    </source>
</evidence>
<evidence type="ECO:0000256" key="1">
    <source>
        <dbReference type="ARBA" id="ARBA00022603"/>
    </source>
</evidence>
<dbReference type="PANTHER" id="PTHR12189">
    <property type="entry name" value="MRNA GUANINE-7- METHYLTRANSFERASE"/>
    <property type="match status" value="1"/>
</dbReference>
<keyword evidence="9" id="KW-0548">Nucleotidyltransferase</keyword>
<dbReference type="EMBL" id="MKKU01000478">
    <property type="protein sequence ID" value="RNF10650.1"/>
    <property type="molecule type" value="Genomic_DNA"/>
</dbReference>
<evidence type="ECO:0000256" key="6">
    <source>
        <dbReference type="ARBA" id="ARBA00023042"/>
    </source>
</evidence>
<evidence type="ECO:0000313" key="9">
    <source>
        <dbReference type="EMBL" id="RNF10650.1"/>
    </source>
</evidence>
<sequence>MNSLGSLAQLHAEAENVFGQRLLLPVDEQFVHSLHCPSSTAAQCAGNSVFSGLYNGLLQRTRCRDSGASPGIPRLLFSYVAEAVAASRNGEFMGPLCSPLRKSHAAMLRSNEYFLTEKSDGTRAILVSLCVQAFPCWVLRGADGCSRSSLRLDDVAALEDMRQQFCRGATPLSGGRPLQLSPGAFSVEGERTISPDGEVETFTLKPCPAPPSAAACGTNSVTAERKWGARHMAYCFDRSMEQAYLLLEEYAVPSLSAFAVDGEMMIAVTDVGENGTRPIFGCFDVFRYTQAKDAVDRDALLTRWPMSKRYEALRELIIAPMHASENARSPAPFLHFFAKEMFPINKFGECLSRLRRAATGEGTGGVEYYYDGPHGITRSDGFIFTPEKFDLVQGASKEQLKWKWPSLLSVDWSITAIAGRTDEYVVDLFFRKRRFGHRPDSVGRSRLSSAMFLLNPFSLRIPTERSVVAECVFDRQEKCWSIERLRTDKAEPNSVVTVISVLESLVEDVTLEVLIDMLGVADPLLASEVQSLQGDADADAGAEETAAWTSEASVEHRTCQLTLRATQLQTPGEHELHLYWAVRISSEKQHIPCIHCKVSECAGLGFACPVEDKTSRLTENLYIALANAGGSCAWSDFTVDAVFDGDAGRWNIVSLHPTGENRKSTSVGVIEHLQCLLVHGRETARAVMAFADEQQTYGATNAPTMGLLEKTNNHYACKTRELSTGKDRSALRLFNNWVKNILISNAVAYLQMQRGRDAKGDGLAVADLCSGRGGDLFKWRAHKPRYLFMVDSCLEAVAESAARYSVSKGLSVKVAPQEKSNPGAFAYFTVCDVFDETGSLAAKFENFFNAYLKERRFDIVSCQFSLHYGCSTEERMNCFLRAVSAALRPGGVFIGTTVSDVELRRRLAEHGPVFGNSVYTVRFPAEASPGQSFGVQYSVSVESSVSELPEYLVPWERLVALCGPLGLQLVESLGFMAYRELHYNTPKGQELRDVAVGGGKRDSDGHASLPLSSEEMEAASLFRTFFFVKS</sequence>
<evidence type="ECO:0000256" key="4">
    <source>
        <dbReference type="ARBA" id="ARBA00022691"/>
    </source>
</evidence>
<dbReference type="InterPro" id="IPR029063">
    <property type="entry name" value="SAM-dependent_MTases_sf"/>
</dbReference>
<dbReference type="InterPro" id="IPR004971">
    <property type="entry name" value="mRNA_G-N7_MeTrfase_dom"/>
</dbReference>
<dbReference type="RefSeq" id="XP_029226248.1">
    <property type="nucleotide sequence ID" value="XM_029373630.1"/>
</dbReference>
<dbReference type="GO" id="GO:0003723">
    <property type="term" value="F:RNA binding"/>
    <property type="evidence" value="ECO:0007669"/>
    <property type="project" value="UniProtKB-KW"/>
</dbReference>
<dbReference type="InterPro" id="IPR001339">
    <property type="entry name" value="mRNA_cap_enzyme_adenylation"/>
</dbReference>
<dbReference type="GO" id="GO:0004482">
    <property type="term" value="F:mRNA 5'-cap (guanine-N7-)-methyltransferase activity"/>
    <property type="evidence" value="ECO:0007669"/>
    <property type="project" value="UniProtKB-EC"/>
</dbReference>
<dbReference type="GO" id="GO:0005634">
    <property type="term" value="C:nucleus"/>
    <property type="evidence" value="ECO:0007669"/>
    <property type="project" value="TreeGrafter"/>
</dbReference>
<keyword evidence="5" id="KW-0694">RNA-binding</keyword>
<accession>A0A3R7KN08</accession>
<keyword evidence="10" id="KW-1185">Reference proteome</keyword>
<dbReference type="EC" id="2.7.7.50" evidence="9"/>
<dbReference type="SUPFAM" id="SSF56091">
    <property type="entry name" value="DNA ligase/mRNA capping enzyme, catalytic domain"/>
    <property type="match status" value="1"/>
</dbReference>
<keyword evidence="3 9" id="KW-0808">Transferase</keyword>
<comment type="caution">
    <text evidence="9">The sequence shown here is derived from an EMBL/GenBank/DDBJ whole genome shotgun (WGS) entry which is preliminary data.</text>
</comment>
<organism evidence="9 10">
    <name type="scientific">Trypanosoma conorhini</name>
    <dbReference type="NCBI Taxonomy" id="83891"/>
    <lineage>
        <taxon>Eukaryota</taxon>
        <taxon>Discoba</taxon>
        <taxon>Euglenozoa</taxon>
        <taxon>Kinetoplastea</taxon>
        <taxon>Metakinetoplastina</taxon>
        <taxon>Trypanosomatida</taxon>
        <taxon>Trypanosomatidae</taxon>
        <taxon>Trypanosoma</taxon>
    </lineage>
</organism>
<evidence type="ECO:0000256" key="3">
    <source>
        <dbReference type="ARBA" id="ARBA00022679"/>
    </source>
</evidence>
<dbReference type="AlphaFoldDB" id="A0A3R7KN08"/>
<dbReference type="OrthoDB" id="10248867at2759"/>
<dbReference type="SUPFAM" id="SSF50249">
    <property type="entry name" value="Nucleic acid-binding proteins"/>
    <property type="match status" value="1"/>
</dbReference>
<dbReference type="CDD" id="cd02440">
    <property type="entry name" value="AdoMet_MTases"/>
    <property type="match status" value="1"/>
</dbReference>
<name>A0A3R7KN08_9TRYP</name>
<dbReference type="GO" id="GO:0004484">
    <property type="term" value="F:mRNA guanylyltransferase activity"/>
    <property type="evidence" value="ECO:0007669"/>
    <property type="project" value="UniProtKB-EC"/>
</dbReference>
<dbReference type="InterPro" id="IPR013846">
    <property type="entry name" value="mRNA_cap_enzyme_C"/>
</dbReference>
<dbReference type="Gene3D" id="2.40.50.140">
    <property type="entry name" value="Nucleic acid-binding proteins"/>
    <property type="match status" value="1"/>
</dbReference>
<evidence type="ECO:0000256" key="5">
    <source>
        <dbReference type="ARBA" id="ARBA00022884"/>
    </source>
</evidence>
<keyword evidence="2" id="KW-0507">mRNA processing</keyword>
<dbReference type="GeneID" id="40320369"/>
<protein>
    <submittedName>
        <fullName evidence="9">Putative methyltransferase, putative,mRNA cap methyltransferase-like protein</fullName>
        <ecNumber evidence="9">2.7.7.50</ecNumber>
    </submittedName>
</protein>
<evidence type="ECO:0000256" key="2">
    <source>
        <dbReference type="ARBA" id="ARBA00022664"/>
    </source>
</evidence>
<dbReference type="GO" id="GO:0005524">
    <property type="term" value="F:ATP binding"/>
    <property type="evidence" value="ECO:0007669"/>
    <property type="project" value="InterPro"/>
</dbReference>